<dbReference type="EMBL" id="SJPJ01000001">
    <property type="protein sequence ID" value="TWT84216.1"/>
    <property type="molecule type" value="Genomic_DNA"/>
</dbReference>
<evidence type="ECO:0000313" key="1">
    <source>
        <dbReference type="EMBL" id="TWT84216.1"/>
    </source>
</evidence>
<evidence type="ECO:0000313" key="2">
    <source>
        <dbReference type="Proteomes" id="UP000315010"/>
    </source>
</evidence>
<name>A0A5C5ZAS1_9BACT</name>
<accession>A0A5C5ZAS1</accession>
<reference evidence="1 2" key="1">
    <citation type="submission" date="2019-02" db="EMBL/GenBank/DDBJ databases">
        <title>Deep-cultivation of Planctomycetes and their phenomic and genomic characterization uncovers novel biology.</title>
        <authorList>
            <person name="Wiegand S."/>
            <person name="Jogler M."/>
            <person name="Boedeker C."/>
            <person name="Pinto D."/>
            <person name="Vollmers J."/>
            <person name="Rivas-Marin E."/>
            <person name="Kohn T."/>
            <person name="Peeters S.H."/>
            <person name="Heuer A."/>
            <person name="Rast P."/>
            <person name="Oberbeckmann S."/>
            <person name="Bunk B."/>
            <person name="Jeske O."/>
            <person name="Meyerdierks A."/>
            <person name="Storesund J.E."/>
            <person name="Kallscheuer N."/>
            <person name="Luecker S."/>
            <person name="Lage O.M."/>
            <person name="Pohl T."/>
            <person name="Merkel B.J."/>
            <person name="Hornburger P."/>
            <person name="Mueller R.-W."/>
            <person name="Bruemmer F."/>
            <person name="Labrenz M."/>
            <person name="Spormann A.M."/>
            <person name="Op Den Camp H."/>
            <person name="Overmann J."/>
            <person name="Amann R."/>
            <person name="Jetten M.S.M."/>
            <person name="Mascher T."/>
            <person name="Medema M.H."/>
            <person name="Devos D.P."/>
            <person name="Kaster A.-K."/>
            <person name="Ovreas L."/>
            <person name="Rohde M."/>
            <person name="Galperin M.Y."/>
            <person name="Jogler C."/>
        </authorList>
    </citation>
    <scope>NUCLEOTIDE SEQUENCE [LARGE SCALE GENOMIC DNA]</scope>
    <source>
        <strain evidence="1 2">CA13</strain>
    </source>
</reference>
<dbReference type="AlphaFoldDB" id="A0A5C5ZAS1"/>
<organism evidence="1 2">
    <name type="scientific">Novipirellula herctigrandis</name>
    <dbReference type="NCBI Taxonomy" id="2527986"/>
    <lineage>
        <taxon>Bacteria</taxon>
        <taxon>Pseudomonadati</taxon>
        <taxon>Planctomycetota</taxon>
        <taxon>Planctomycetia</taxon>
        <taxon>Pirellulales</taxon>
        <taxon>Pirellulaceae</taxon>
        <taxon>Novipirellula</taxon>
    </lineage>
</organism>
<sequence>MDKLEKWDACRRLAALPLAKFSWSVAIGPVRNYDATLAPNRHDGLTSLISEPTTLLLGFETAELAIFE</sequence>
<protein>
    <submittedName>
        <fullName evidence="1">Uncharacterized protein</fullName>
    </submittedName>
</protein>
<keyword evidence="2" id="KW-1185">Reference proteome</keyword>
<comment type="caution">
    <text evidence="1">The sequence shown here is derived from an EMBL/GenBank/DDBJ whole genome shotgun (WGS) entry which is preliminary data.</text>
</comment>
<dbReference type="Proteomes" id="UP000315010">
    <property type="component" value="Unassembled WGS sequence"/>
</dbReference>
<gene>
    <name evidence="1" type="ORF">CA13_56920</name>
</gene>
<proteinExistence type="predicted"/>